<evidence type="ECO:0000259" key="4">
    <source>
        <dbReference type="PROSITE" id="PS50956"/>
    </source>
</evidence>
<dbReference type="GO" id="GO:0005829">
    <property type="term" value="C:cytosol"/>
    <property type="evidence" value="ECO:0007669"/>
    <property type="project" value="TreeGrafter"/>
</dbReference>
<keyword evidence="3" id="KW-0804">Transcription</keyword>
<gene>
    <name evidence="5" type="ORF">GP644_01600</name>
</gene>
<dbReference type="Gene3D" id="3.30.70.920">
    <property type="match status" value="1"/>
</dbReference>
<dbReference type="InterPro" id="IPR036390">
    <property type="entry name" value="WH_DNA-bd_sf"/>
</dbReference>
<dbReference type="InterPro" id="IPR019887">
    <property type="entry name" value="Tscrpt_reg_AsnC/Lrp_C"/>
</dbReference>
<proteinExistence type="predicted"/>
<dbReference type="InterPro" id="IPR036388">
    <property type="entry name" value="WH-like_DNA-bd_sf"/>
</dbReference>
<dbReference type="PRINTS" id="PR00033">
    <property type="entry name" value="HTHASNC"/>
</dbReference>
<dbReference type="EMBL" id="WSFO01000001">
    <property type="protein sequence ID" value="KAE9632498.1"/>
    <property type="molecule type" value="Genomic_DNA"/>
</dbReference>
<dbReference type="InterPro" id="IPR011991">
    <property type="entry name" value="ArsR-like_HTH"/>
</dbReference>
<feature type="domain" description="HTH asnC-type" evidence="4">
    <location>
        <begin position="4"/>
        <end position="66"/>
    </location>
</feature>
<evidence type="ECO:0000256" key="3">
    <source>
        <dbReference type="ARBA" id="ARBA00023163"/>
    </source>
</evidence>
<dbReference type="GO" id="GO:0006355">
    <property type="term" value="P:regulation of DNA-templated transcription"/>
    <property type="evidence" value="ECO:0007669"/>
    <property type="project" value="UniProtKB-ARBA"/>
</dbReference>
<dbReference type="PANTHER" id="PTHR30154:SF34">
    <property type="entry name" value="TRANSCRIPTIONAL REGULATOR AZLB"/>
    <property type="match status" value="1"/>
</dbReference>
<dbReference type="Proteomes" id="UP000441586">
    <property type="component" value="Unassembled WGS sequence"/>
</dbReference>
<name>A0A6A4RLA9_9RHOB</name>
<dbReference type="GO" id="GO:0043565">
    <property type="term" value="F:sequence-specific DNA binding"/>
    <property type="evidence" value="ECO:0007669"/>
    <property type="project" value="InterPro"/>
</dbReference>
<evidence type="ECO:0000256" key="1">
    <source>
        <dbReference type="ARBA" id="ARBA00023015"/>
    </source>
</evidence>
<dbReference type="RefSeq" id="WP_158976525.1">
    <property type="nucleotide sequence ID" value="NZ_WSFO01000001.1"/>
</dbReference>
<dbReference type="SMART" id="SM00344">
    <property type="entry name" value="HTH_ASNC"/>
    <property type="match status" value="1"/>
</dbReference>
<dbReference type="InterPro" id="IPR000485">
    <property type="entry name" value="AsnC-type_HTH_dom"/>
</dbReference>
<dbReference type="SUPFAM" id="SSF46785">
    <property type="entry name" value="Winged helix' DNA-binding domain"/>
    <property type="match status" value="1"/>
</dbReference>
<dbReference type="SUPFAM" id="SSF54909">
    <property type="entry name" value="Dimeric alpha+beta barrel"/>
    <property type="match status" value="1"/>
</dbReference>
<dbReference type="InterPro" id="IPR011008">
    <property type="entry name" value="Dimeric_a/b-barrel"/>
</dbReference>
<evidence type="ECO:0000313" key="6">
    <source>
        <dbReference type="Proteomes" id="UP000441586"/>
    </source>
</evidence>
<dbReference type="InterPro" id="IPR019885">
    <property type="entry name" value="Tscrpt_reg_HTH_AsnC-type_CS"/>
</dbReference>
<dbReference type="Pfam" id="PF13412">
    <property type="entry name" value="HTH_24"/>
    <property type="match status" value="1"/>
</dbReference>
<dbReference type="InterPro" id="IPR019888">
    <property type="entry name" value="Tscrpt_reg_AsnC-like"/>
</dbReference>
<evidence type="ECO:0000313" key="5">
    <source>
        <dbReference type="EMBL" id="KAE9632498.1"/>
    </source>
</evidence>
<sequence>MLKLDRIDFQILRVLSNNGRITKAALAEQVGLSPSPCWERLRRLEKSGLISGYRAEINLRKIPGAVTVFVTVELDSHAVARFQSFERTIGDHPEITGCWAIGGGYDYLIQVVAPTIEAYQDLIESVLEASGDIARYYSYVVTKTVRQPGPPLHLFTGTSDE</sequence>
<dbReference type="PROSITE" id="PS50956">
    <property type="entry name" value="HTH_ASNC_2"/>
    <property type="match status" value="1"/>
</dbReference>
<protein>
    <submittedName>
        <fullName evidence="5">Winged helix-turn-helix transcriptional regulator</fullName>
    </submittedName>
</protein>
<comment type="caution">
    <text evidence="5">The sequence shown here is derived from an EMBL/GenBank/DDBJ whole genome shotgun (WGS) entry which is preliminary data.</text>
</comment>
<dbReference type="CDD" id="cd00090">
    <property type="entry name" value="HTH_ARSR"/>
    <property type="match status" value="1"/>
</dbReference>
<keyword evidence="1" id="KW-0805">Transcription regulation</keyword>
<dbReference type="PROSITE" id="PS00519">
    <property type="entry name" value="HTH_ASNC_1"/>
    <property type="match status" value="1"/>
</dbReference>
<dbReference type="PANTHER" id="PTHR30154">
    <property type="entry name" value="LEUCINE-RESPONSIVE REGULATORY PROTEIN"/>
    <property type="match status" value="1"/>
</dbReference>
<keyword evidence="2" id="KW-0238">DNA-binding</keyword>
<dbReference type="Pfam" id="PF01037">
    <property type="entry name" value="AsnC_trans_reg"/>
    <property type="match status" value="1"/>
</dbReference>
<dbReference type="Gene3D" id="1.10.10.10">
    <property type="entry name" value="Winged helix-like DNA-binding domain superfamily/Winged helix DNA-binding domain"/>
    <property type="match status" value="1"/>
</dbReference>
<dbReference type="GO" id="GO:0043200">
    <property type="term" value="P:response to amino acid"/>
    <property type="evidence" value="ECO:0007669"/>
    <property type="project" value="TreeGrafter"/>
</dbReference>
<reference evidence="5 6" key="1">
    <citation type="submission" date="2019-12" db="EMBL/GenBank/DDBJ databases">
        <authorList>
            <person name="Zhang Y.-J."/>
        </authorList>
    </citation>
    <scope>NUCLEOTIDE SEQUENCE [LARGE SCALE GENOMIC DNA]</scope>
    <source>
        <strain evidence="5 6">H18S-6</strain>
    </source>
</reference>
<evidence type="ECO:0000256" key="2">
    <source>
        <dbReference type="ARBA" id="ARBA00023125"/>
    </source>
</evidence>
<organism evidence="5 6">
    <name type="scientific">Parasedimentitalea maritima</name>
    <dbReference type="NCBI Taxonomy" id="2578117"/>
    <lineage>
        <taxon>Bacteria</taxon>
        <taxon>Pseudomonadati</taxon>
        <taxon>Pseudomonadota</taxon>
        <taxon>Alphaproteobacteria</taxon>
        <taxon>Rhodobacterales</taxon>
        <taxon>Paracoccaceae</taxon>
        <taxon>Parasedimentitalea</taxon>
    </lineage>
</organism>
<dbReference type="AlphaFoldDB" id="A0A6A4RLA9"/>
<accession>A0A6A4RLA9</accession>